<evidence type="ECO:0000313" key="2">
    <source>
        <dbReference type="Proteomes" id="UP001057452"/>
    </source>
</evidence>
<comment type="caution">
    <text evidence="1">The sequence shown here is derived from an EMBL/GenBank/DDBJ whole genome shotgun (WGS) entry which is preliminary data.</text>
</comment>
<accession>A0ACB9VQ67</accession>
<organism evidence="1 2">
    <name type="scientific">Chaenocephalus aceratus</name>
    <name type="common">Blackfin icefish</name>
    <name type="synonym">Chaenichthys aceratus</name>
    <dbReference type="NCBI Taxonomy" id="36190"/>
    <lineage>
        <taxon>Eukaryota</taxon>
        <taxon>Metazoa</taxon>
        <taxon>Chordata</taxon>
        <taxon>Craniata</taxon>
        <taxon>Vertebrata</taxon>
        <taxon>Euteleostomi</taxon>
        <taxon>Actinopterygii</taxon>
        <taxon>Neopterygii</taxon>
        <taxon>Teleostei</taxon>
        <taxon>Neoteleostei</taxon>
        <taxon>Acanthomorphata</taxon>
        <taxon>Eupercaria</taxon>
        <taxon>Perciformes</taxon>
        <taxon>Notothenioidei</taxon>
        <taxon>Channichthyidae</taxon>
        <taxon>Chaenocephalus</taxon>
    </lineage>
</organism>
<evidence type="ECO:0000313" key="1">
    <source>
        <dbReference type="EMBL" id="KAI4802172.1"/>
    </source>
</evidence>
<dbReference type="EMBL" id="CM043808">
    <property type="protein sequence ID" value="KAI4802172.1"/>
    <property type="molecule type" value="Genomic_DNA"/>
</dbReference>
<dbReference type="Proteomes" id="UP001057452">
    <property type="component" value="Chromosome 24"/>
</dbReference>
<gene>
    <name evidence="1" type="ORF">KUCAC02_020026</name>
</gene>
<name>A0ACB9VQ67_CHAAC</name>
<protein>
    <submittedName>
        <fullName evidence="1">Uncharacterized protein</fullName>
    </submittedName>
</protein>
<proteinExistence type="predicted"/>
<keyword evidence="2" id="KW-1185">Reference proteome</keyword>
<reference evidence="1" key="1">
    <citation type="submission" date="2022-05" db="EMBL/GenBank/DDBJ databases">
        <title>Chromosome-level genome of Chaenocephalus aceratus.</title>
        <authorList>
            <person name="Park H."/>
        </authorList>
    </citation>
    <scope>NUCLEOTIDE SEQUENCE</scope>
    <source>
        <strain evidence="1">KU_202001</strain>
    </source>
</reference>
<sequence>MDMAIDAEEPETVVNFDETESKDANEPDSAFAAASESSDEDDQMEPEPLSDLDHPSLSSPHRRPRRNRRGDDNFEKQLILNANKNI</sequence>